<evidence type="ECO:0000313" key="2">
    <source>
        <dbReference type="Proteomes" id="UP000799771"/>
    </source>
</evidence>
<accession>A0A6A6A868</accession>
<proteinExistence type="predicted"/>
<evidence type="ECO:0000313" key="1">
    <source>
        <dbReference type="EMBL" id="KAF2127395.1"/>
    </source>
</evidence>
<dbReference type="AlphaFoldDB" id="A0A6A6A868"/>
<gene>
    <name evidence="1" type="ORF">P153DRAFT_398735</name>
</gene>
<sequence>MEVDMCDDCIMKAYLFQAGSPINGRYALQSNHSSLTASWSKTGFPLARSTTPFAGASPRNTTSEKCDGKTYSIKSGDTSTHQVVDAFPARKENQKGLFLGHEWRESASPGTSAYPGQVGLRGSCHGVGDFVGGIGKLDGAIKGCIEYGTIVTPMTCQSFMDSNGITMARFFNMFVRVRFPMGGLM</sequence>
<reference evidence="1" key="1">
    <citation type="journal article" date="2020" name="Stud. Mycol.">
        <title>101 Dothideomycetes genomes: a test case for predicting lifestyles and emergence of pathogens.</title>
        <authorList>
            <person name="Haridas S."/>
            <person name="Albert R."/>
            <person name="Binder M."/>
            <person name="Bloem J."/>
            <person name="Labutti K."/>
            <person name="Salamov A."/>
            <person name="Andreopoulos B."/>
            <person name="Baker S."/>
            <person name="Barry K."/>
            <person name="Bills G."/>
            <person name="Bluhm B."/>
            <person name="Cannon C."/>
            <person name="Castanera R."/>
            <person name="Culley D."/>
            <person name="Daum C."/>
            <person name="Ezra D."/>
            <person name="Gonzalez J."/>
            <person name="Henrissat B."/>
            <person name="Kuo A."/>
            <person name="Liang C."/>
            <person name="Lipzen A."/>
            <person name="Lutzoni F."/>
            <person name="Magnuson J."/>
            <person name="Mondo S."/>
            <person name="Nolan M."/>
            <person name="Ohm R."/>
            <person name="Pangilinan J."/>
            <person name="Park H.-J."/>
            <person name="Ramirez L."/>
            <person name="Alfaro M."/>
            <person name="Sun H."/>
            <person name="Tritt A."/>
            <person name="Yoshinaga Y."/>
            <person name="Zwiers L.-H."/>
            <person name="Turgeon B."/>
            <person name="Goodwin S."/>
            <person name="Spatafora J."/>
            <person name="Crous P."/>
            <person name="Grigoriev I."/>
        </authorList>
    </citation>
    <scope>NUCLEOTIDE SEQUENCE</scope>
    <source>
        <strain evidence="1">CBS 119687</strain>
    </source>
</reference>
<dbReference type="GeneID" id="54412099"/>
<dbReference type="Proteomes" id="UP000799771">
    <property type="component" value="Unassembled WGS sequence"/>
</dbReference>
<name>A0A6A6A868_9PLEO</name>
<dbReference type="RefSeq" id="XP_033521784.1">
    <property type="nucleotide sequence ID" value="XM_033671667.1"/>
</dbReference>
<keyword evidence="2" id="KW-1185">Reference proteome</keyword>
<protein>
    <submittedName>
        <fullName evidence="1">Uncharacterized protein</fullName>
    </submittedName>
</protein>
<organism evidence="1 2">
    <name type="scientific">Dothidotthia symphoricarpi CBS 119687</name>
    <dbReference type="NCBI Taxonomy" id="1392245"/>
    <lineage>
        <taxon>Eukaryota</taxon>
        <taxon>Fungi</taxon>
        <taxon>Dikarya</taxon>
        <taxon>Ascomycota</taxon>
        <taxon>Pezizomycotina</taxon>
        <taxon>Dothideomycetes</taxon>
        <taxon>Pleosporomycetidae</taxon>
        <taxon>Pleosporales</taxon>
        <taxon>Dothidotthiaceae</taxon>
        <taxon>Dothidotthia</taxon>
    </lineage>
</organism>
<dbReference type="EMBL" id="ML977511">
    <property type="protein sequence ID" value="KAF2127395.1"/>
    <property type="molecule type" value="Genomic_DNA"/>
</dbReference>